<dbReference type="RefSeq" id="XP_033393531.1">
    <property type="nucleotide sequence ID" value="XM_033542455.1"/>
</dbReference>
<dbReference type="Proteomes" id="UP000799438">
    <property type="component" value="Unassembled WGS sequence"/>
</dbReference>
<accession>A0A6A6B1X5</accession>
<dbReference type="AlphaFoldDB" id="A0A6A6B1X5"/>
<evidence type="ECO:0000313" key="2">
    <source>
        <dbReference type="Proteomes" id="UP000799438"/>
    </source>
</evidence>
<proteinExistence type="predicted"/>
<gene>
    <name evidence="1" type="ORF">K452DRAFT_301549</name>
</gene>
<keyword evidence="2" id="KW-1185">Reference proteome</keyword>
<organism evidence="1 2">
    <name type="scientific">Aplosporella prunicola CBS 121167</name>
    <dbReference type="NCBI Taxonomy" id="1176127"/>
    <lineage>
        <taxon>Eukaryota</taxon>
        <taxon>Fungi</taxon>
        <taxon>Dikarya</taxon>
        <taxon>Ascomycota</taxon>
        <taxon>Pezizomycotina</taxon>
        <taxon>Dothideomycetes</taxon>
        <taxon>Dothideomycetes incertae sedis</taxon>
        <taxon>Botryosphaeriales</taxon>
        <taxon>Aplosporellaceae</taxon>
        <taxon>Aplosporella</taxon>
    </lineage>
</organism>
<dbReference type="Gene3D" id="3.80.10.10">
    <property type="entry name" value="Ribonuclease Inhibitor"/>
    <property type="match status" value="1"/>
</dbReference>
<name>A0A6A6B1X5_9PEZI</name>
<dbReference type="GeneID" id="54299952"/>
<protein>
    <submittedName>
        <fullName evidence="1">Uncharacterized protein</fullName>
    </submittedName>
</protein>
<reference evidence="1" key="1">
    <citation type="journal article" date="2020" name="Stud. Mycol.">
        <title>101 Dothideomycetes genomes: a test case for predicting lifestyles and emergence of pathogens.</title>
        <authorList>
            <person name="Haridas S."/>
            <person name="Albert R."/>
            <person name="Binder M."/>
            <person name="Bloem J."/>
            <person name="Labutti K."/>
            <person name="Salamov A."/>
            <person name="Andreopoulos B."/>
            <person name="Baker S."/>
            <person name="Barry K."/>
            <person name="Bills G."/>
            <person name="Bluhm B."/>
            <person name="Cannon C."/>
            <person name="Castanera R."/>
            <person name="Culley D."/>
            <person name="Daum C."/>
            <person name="Ezra D."/>
            <person name="Gonzalez J."/>
            <person name="Henrissat B."/>
            <person name="Kuo A."/>
            <person name="Liang C."/>
            <person name="Lipzen A."/>
            <person name="Lutzoni F."/>
            <person name="Magnuson J."/>
            <person name="Mondo S."/>
            <person name="Nolan M."/>
            <person name="Ohm R."/>
            <person name="Pangilinan J."/>
            <person name="Park H.-J."/>
            <person name="Ramirez L."/>
            <person name="Alfaro M."/>
            <person name="Sun H."/>
            <person name="Tritt A."/>
            <person name="Yoshinaga Y."/>
            <person name="Zwiers L.-H."/>
            <person name="Turgeon B."/>
            <person name="Goodwin S."/>
            <person name="Spatafora J."/>
            <person name="Crous P."/>
            <person name="Grigoriev I."/>
        </authorList>
    </citation>
    <scope>NUCLEOTIDE SEQUENCE</scope>
    <source>
        <strain evidence="1">CBS 121167</strain>
    </source>
</reference>
<dbReference type="EMBL" id="ML995499">
    <property type="protein sequence ID" value="KAF2137816.1"/>
    <property type="molecule type" value="Genomic_DNA"/>
</dbReference>
<dbReference type="InterPro" id="IPR032675">
    <property type="entry name" value="LRR_dom_sf"/>
</dbReference>
<evidence type="ECO:0000313" key="1">
    <source>
        <dbReference type="EMBL" id="KAF2137816.1"/>
    </source>
</evidence>
<sequence length="374" mass="43228">MENIPVDILYEFFNAVTNYKSRTDVPLDNNEIDDVFNLRLVCRGFYQTAWTVFAKAVSSKVFRPTTGDLAKLKMASQVPILARTITTLTFSTIVPRRSILDAICYVIRHAPPDYDAILPIHEIERIEEEYEVVYKILIKSYWAEFKILLPAALSSFKRLRTINIKNERVEFLSTFVDFPTPYIQHGLQGAIWNIFTGLIDRSYPTEAYLIRALLSDHVLPALSNIESLHLPEIGYYLQPFHRSFGNPTPASLQNLRKLDITIDTMRRNEFGPLRGRVSDPKSIARFIGQLRGLKVLKMTFSDNSWPLEALQDMQDFVRLPLLEELSLKFVVYVQHLTELCGFLQNHARTLRRLSIGFDKVTIPVWPLLRHRISQ</sequence>
<dbReference type="SUPFAM" id="SSF52047">
    <property type="entry name" value="RNI-like"/>
    <property type="match status" value="1"/>
</dbReference>